<dbReference type="PANTHER" id="PTHR46268">
    <property type="entry name" value="STRESS RESPONSE PROTEIN NHAX"/>
    <property type="match status" value="1"/>
</dbReference>
<dbReference type="InterPro" id="IPR014729">
    <property type="entry name" value="Rossmann-like_a/b/a_fold"/>
</dbReference>
<evidence type="ECO:0000256" key="1">
    <source>
        <dbReference type="ARBA" id="ARBA00008791"/>
    </source>
</evidence>
<protein>
    <submittedName>
        <fullName evidence="3">Universal stress protein</fullName>
    </submittedName>
</protein>
<reference evidence="3 4" key="1">
    <citation type="submission" date="2023-02" db="EMBL/GenBank/DDBJ databases">
        <authorList>
            <person name="Maleckis M."/>
        </authorList>
    </citation>
    <scope>NUCLEOTIDE SEQUENCE [LARGE SCALE GENOMIC DNA]</scope>
    <source>
        <strain evidence="3 4">P8-A2</strain>
    </source>
</reference>
<gene>
    <name evidence="3" type="ORF">PU648_03660</name>
</gene>
<accession>A0ABU3UC58</accession>
<dbReference type="PRINTS" id="PR01438">
    <property type="entry name" value="UNVRSLSTRESS"/>
</dbReference>
<organism evidence="3 4">
    <name type="scientific">Streptomyces mirabilis</name>
    <dbReference type="NCBI Taxonomy" id="68239"/>
    <lineage>
        <taxon>Bacteria</taxon>
        <taxon>Bacillati</taxon>
        <taxon>Actinomycetota</taxon>
        <taxon>Actinomycetes</taxon>
        <taxon>Kitasatosporales</taxon>
        <taxon>Streptomycetaceae</taxon>
        <taxon>Streptomyces</taxon>
    </lineage>
</organism>
<sequence length="272" mass="28224">MTTRHVTVGVDGTLIAVRALDRAAEEAVLRGALLDIVYAVPDLDEAGPVLASAAARVRRRHPGLPVTASAFEGGPVQALAQHGWGAELTVVGTRGLGGVAGLLFGSVSLRLAARTSGPLLVVRGNHQSARRGEVLLGMEGDADADAAAYAFAEAARRGVRLSVLDAAASRRPAPAPPALVPADRGRDDAVVRVPTEQAVPRRAVAGLRQLYPQVEVEFRTCDSGRVHSLLEATREAAVVVVGTHGHAHRIGPQPGPVTTALLHHSHCPVAIV</sequence>
<comment type="similarity">
    <text evidence="1">Belongs to the universal stress protein A family.</text>
</comment>
<evidence type="ECO:0000313" key="3">
    <source>
        <dbReference type="EMBL" id="MDU8991495.1"/>
    </source>
</evidence>
<dbReference type="Gene3D" id="3.40.50.620">
    <property type="entry name" value="HUPs"/>
    <property type="match status" value="2"/>
</dbReference>
<evidence type="ECO:0000259" key="2">
    <source>
        <dbReference type="Pfam" id="PF00582"/>
    </source>
</evidence>
<keyword evidence="4" id="KW-1185">Reference proteome</keyword>
<feature type="domain" description="UspA" evidence="2">
    <location>
        <begin position="56"/>
        <end position="123"/>
    </location>
</feature>
<dbReference type="SUPFAM" id="SSF52402">
    <property type="entry name" value="Adenine nucleotide alpha hydrolases-like"/>
    <property type="match status" value="2"/>
</dbReference>
<dbReference type="InterPro" id="IPR006015">
    <property type="entry name" value="Universal_stress_UspA"/>
</dbReference>
<comment type="caution">
    <text evidence="3">The sequence shown here is derived from an EMBL/GenBank/DDBJ whole genome shotgun (WGS) entry which is preliminary data.</text>
</comment>
<name>A0ABU3UC58_9ACTN</name>
<dbReference type="PANTHER" id="PTHR46268:SF6">
    <property type="entry name" value="UNIVERSAL STRESS PROTEIN UP12"/>
    <property type="match status" value="1"/>
</dbReference>
<dbReference type="Proteomes" id="UP001257627">
    <property type="component" value="Unassembled WGS sequence"/>
</dbReference>
<dbReference type="EMBL" id="JARAKF010000001">
    <property type="protein sequence ID" value="MDU8991495.1"/>
    <property type="molecule type" value="Genomic_DNA"/>
</dbReference>
<proteinExistence type="inferred from homology"/>
<evidence type="ECO:0000313" key="4">
    <source>
        <dbReference type="Proteomes" id="UP001257627"/>
    </source>
</evidence>
<dbReference type="Pfam" id="PF00582">
    <property type="entry name" value="Usp"/>
    <property type="match status" value="2"/>
</dbReference>
<feature type="domain" description="UspA" evidence="2">
    <location>
        <begin position="134"/>
        <end position="272"/>
    </location>
</feature>
<dbReference type="InterPro" id="IPR006016">
    <property type="entry name" value="UspA"/>
</dbReference>
<dbReference type="RefSeq" id="WP_205521852.1">
    <property type="nucleotide sequence ID" value="NZ_CP107955.1"/>
</dbReference>